<dbReference type="InterPro" id="IPR003953">
    <property type="entry name" value="FAD-dep_OxRdtase_2_FAD-bd"/>
</dbReference>
<dbReference type="NCBIfam" id="TIGR01813">
    <property type="entry name" value="flavo_cyto_c"/>
    <property type="match status" value="1"/>
</dbReference>
<dbReference type="InterPro" id="IPR036188">
    <property type="entry name" value="FAD/NAD-bd_sf"/>
</dbReference>
<evidence type="ECO:0000259" key="9">
    <source>
        <dbReference type="SMART" id="SM00900"/>
    </source>
</evidence>
<dbReference type="RefSeq" id="WP_103661295.1">
    <property type="nucleotide sequence ID" value="NZ_ML136876.1"/>
</dbReference>
<keyword evidence="6 8" id="KW-0560">Oxidoreductase</keyword>
<dbReference type="Pfam" id="PF04205">
    <property type="entry name" value="FMN_bind"/>
    <property type="match status" value="1"/>
</dbReference>
<dbReference type="EMBL" id="RXIA01000007">
    <property type="protein sequence ID" value="RVU71155.1"/>
    <property type="molecule type" value="Genomic_DNA"/>
</dbReference>
<evidence type="ECO:0000256" key="1">
    <source>
        <dbReference type="ARBA" id="ARBA00008040"/>
    </source>
</evidence>
<comment type="catalytic activity">
    <reaction evidence="7 8">
        <text>dihydrourocanate + A = urocanate + AH2</text>
        <dbReference type="Rhea" id="RHEA:36059"/>
        <dbReference type="ChEBI" id="CHEBI:13193"/>
        <dbReference type="ChEBI" id="CHEBI:17499"/>
        <dbReference type="ChEBI" id="CHEBI:27247"/>
        <dbReference type="ChEBI" id="CHEBI:72991"/>
        <dbReference type="EC" id="1.3.99.33"/>
    </reaction>
</comment>
<dbReference type="SMART" id="SM00900">
    <property type="entry name" value="FMN_bind"/>
    <property type="match status" value="1"/>
</dbReference>
<evidence type="ECO:0000256" key="4">
    <source>
        <dbReference type="ARBA" id="ARBA00022630"/>
    </source>
</evidence>
<dbReference type="GO" id="GO:0016020">
    <property type="term" value="C:membrane"/>
    <property type="evidence" value="ECO:0007669"/>
    <property type="project" value="InterPro"/>
</dbReference>
<dbReference type="AlphaFoldDB" id="A0A437SW44"/>
<sequence>MSKNLKSGKYSVEAKGHNGNFKLNVSISDNQITDIQVAGGETEGISDAAVQRLPKEIIDGQTLNVDAISGASLTSYGIIDGVGQAIKQAGGDPQEFKNRPKFKEDKTKSKEINVDVAVVGAGGAGYAAAVRALQHNLKVALLEKAPSVGGNTMRSGGFMNAADPEWQNKFDALPGENITLENLMKMNVNEIDPEYQDDFVEMQKQIKNYLDSSKKYLFDSVLFHRIQTYLGGKRTDLKGTQIYGRYDLVKTLTDNDLASVKWLASIGVDFDKSAVTMPVGALWRRAHKPTEADGFGYIKALKQYFDEQGGQTFTDTRVKDLIIEDGKVVGVKADNLTVNAKAVILTAGGYGANTKMLQKYNTYWEKIDDDLKTTNAPYITGDGINLGIEAGADLVGMGFTQMMPVADPKTGEYNTGLQVPPADFVMVNQEGKRFVNEYAGRDTLSKAAIKNGGLFYLVADEKIKNLAYNTNEDKIKNEIANGQLYKADTLEELAEKIKIDPETLVQTINQYNQYVDQGNDPDFHKDVFDLKVEQGPFYATPRKPAMHHTMGGLKIDKNAHVLNKDNEIISGLYSAGENAGGLHAGNRLGGNSLADIFTFGRIAADTVSEEI</sequence>
<dbReference type="InterPro" id="IPR010960">
    <property type="entry name" value="Flavocytochrome_c"/>
</dbReference>
<dbReference type="InterPro" id="IPR050315">
    <property type="entry name" value="FAD-oxidoreductase_2"/>
</dbReference>
<keyword evidence="5 8" id="KW-0274">FAD</keyword>
<dbReference type="Gene3D" id="3.90.700.10">
    <property type="entry name" value="Succinate dehydrogenase/fumarate reductase flavoprotein, catalytic domain"/>
    <property type="match status" value="1"/>
</dbReference>
<evidence type="ECO:0000256" key="2">
    <source>
        <dbReference type="ARBA" id="ARBA00013137"/>
    </source>
</evidence>
<dbReference type="Gene3D" id="3.50.50.60">
    <property type="entry name" value="FAD/NAD(P)-binding domain"/>
    <property type="match status" value="2"/>
</dbReference>
<keyword evidence="11" id="KW-1185">Reference proteome</keyword>
<organism evidence="10 11">
    <name type="scientific">Lactobacillus xujianguonis</name>
    <dbReference type="NCBI Taxonomy" id="2495899"/>
    <lineage>
        <taxon>Bacteria</taxon>
        <taxon>Bacillati</taxon>
        <taxon>Bacillota</taxon>
        <taxon>Bacilli</taxon>
        <taxon>Lactobacillales</taxon>
        <taxon>Lactobacillaceae</taxon>
        <taxon>Lactobacillus</taxon>
    </lineage>
</organism>
<evidence type="ECO:0000256" key="8">
    <source>
        <dbReference type="RuleBase" id="RU366062"/>
    </source>
</evidence>
<reference evidence="10 11" key="1">
    <citation type="submission" date="2018-12" db="EMBL/GenBank/DDBJ databases">
        <authorList>
            <person name="Meng J."/>
        </authorList>
    </citation>
    <scope>NUCLEOTIDE SEQUENCE [LARGE SCALE GENOMIC DNA]</scope>
    <source>
        <strain evidence="10 11">HT111-2</strain>
    </source>
</reference>
<dbReference type="Gene3D" id="3.90.1010.20">
    <property type="match status" value="1"/>
</dbReference>
<evidence type="ECO:0000256" key="6">
    <source>
        <dbReference type="ARBA" id="ARBA00023002"/>
    </source>
</evidence>
<evidence type="ECO:0000256" key="5">
    <source>
        <dbReference type="ARBA" id="ARBA00022827"/>
    </source>
</evidence>
<dbReference type="PANTHER" id="PTHR43400:SF7">
    <property type="entry name" value="FAD-DEPENDENT OXIDOREDUCTASE 2 FAD BINDING DOMAIN-CONTAINING PROTEIN"/>
    <property type="match status" value="1"/>
</dbReference>
<protein>
    <recommendedName>
        <fullName evidence="3 8">Urocanate reductase</fullName>
        <ecNumber evidence="2 8">1.3.99.33</ecNumber>
    </recommendedName>
</protein>
<dbReference type="InterPro" id="IPR007329">
    <property type="entry name" value="FMN-bd"/>
</dbReference>
<dbReference type="PRINTS" id="PR00411">
    <property type="entry name" value="PNDRDTASEI"/>
</dbReference>
<dbReference type="EC" id="1.3.99.33" evidence="2 8"/>
<name>A0A437SW44_9LACO</name>
<keyword evidence="4 8" id="KW-0285">Flavoprotein</keyword>
<dbReference type="Proteomes" id="UP000288291">
    <property type="component" value="Unassembled WGS sequence"/>
</dbReference>
<comment type="caution">
    <text evidence="10">The sequence shown here is derived from an EMBL/GenBank/DDBJ whole genome shotgun (WGS) entry which is preliminary data.</text>
</comment>
<dbReference type="PANTHER" id="PTHR43400">
    <property type="entry name" value="FUMARATE REDUCTASE"/>
    <property type="match status" value="1"/>
</dbReference>
<accession>A0A437SW44</accession>
<dbReference type="SUPFAM" id="SSF51905">
    <property type="entry name" value="FAD/NAD(P)-binding domain"/>
    <property type="match status" value="1"/>
</dbReference>
<dbReference type="Pfam" id="PF00890">
    <property type="entry name" value="FAD_binding_2"/>
    <property type="match status" value="1"/>
</dbReference>
<evidence type="ECO:0000313" key="11">
    <source>
        <dbReference type="Proteomes" id="UP000288291"/>
    </source>
</evidence>
<dbReference type="InterPro" id="IPR027477">
    <property type="entry name" value="Succ_DH/fumarate_Rdtase_cat_sf"/>
</dbReference>
<evidence type="ECO:0000256" key="7">
    <source>
        <dbReference type="ARBA" id="ARBA00049922"/>
    </source>
</evidence>
<dbReference type="SUPFAM" id="SSF56425">
    <property type="entry name" value="Succinate dehydrogenase/fumarate reductase flavoprotein, catalytic domain"/>
    <property type="match status" value="1"/>
</dbReference>
<gene>
    <name evidence="10" type="ORF">EJK17_03915</name>
</gene>
<comment type="similarity">
    <text evidence="1 8">Belongs to the FAD-dependent oxidoreductase 2 family. FRD/SDH subfamily.</text>
</comment>
<dbReference type="GO" id="GO:0010181">
    <property type="term" value="F:FMN binding"/>
    <property type="evidence" value="ECO:0007669"/>
    <property type="project" value="InterPro"/>
</dbReference>
<dbReference type="GO" id="GO:0033765">
    <property type="term" value="F:steroid dehydrogenase activity, acting on the CH-CH group of donors"/>
    <property type="evidence" value="ECO:0007669"/>
    <property type="project" value="UniProtKB-ARBA"/>
</dbReference>
<proteinExistence type="inferred from homology"/>
<evidence type="ECO:0000256" key="3">
    <source>
        <dbReference type="ARBA" id="ARBA00015872"/>
    </source>
</evidence>
<evidence type="ECO:0000313" key="10">
    <source>
        <dbReference type="EMBL" id="RVU71155.1"/>
    </source>
</evidence>
<comment type="cofactor">
    <cofactor evidence="8">
        <name>FAD</name>
        <dbReference type="ChEBI" id="CHEBI:57692"/>
    </cofactor>
    <text evidence="8">Binds 1 FAD per subunit.</text>
</comment>
<feature type="domain" description="FMN-binding" evidence="9">
    <location>
        <begin position="16"/>
        <end position="89"/>
    </location>
</feature>
<comment type="cofactor">
    <cofactor evidence="8">
        <name>FMN</name>
        <dbReference type="ChEBI" id="CHEBI:58210"/>
    </cofactor>
    <text evidence="8">Binds 1 or 2 FMN covalently per subunit.</text>
</comment>